<gene>
    <name evidence="2" type="ORF">ENT73_07820</name>
</gene>
<dbReference type="Gene3D" id="3.40.50.880">
    <property type="match status" value="1"/>
</dbReference>
<reference evidence="2" key="1">
    <citation type="journal article" date="2020" name="mSystems">
        <title>Genome- and Community-Level Interaction Insights into Carbon Utilization and Element Cycling Functions of Hydrothermarchaeota in Hydrothermal Sediment.</title>
        <authorList>
            <person name="Zhou Z."/>
            <person name="Liu Y."/>
            <person name="Xu W."/>
            <person name="Pan J."/>
            <person name="Luo Z.H."/>
            <person name="Li M."/>
        </authorList>
    </citation>
    <scope>NUCLEOTIDE SEQUENCE [LARGE SCALE GENOMIC DNA]</scope>
    <source>
        <strain evidence="2">SpSt-605</strain>
    </source>
</reference>
<comment type="caution">
    <text evidence="2">The sequence shown here is derived from an EMBL/GenBank/DDBJ whole genome shotgun (WGS) entry which is preliminary data.</text>
</comment>
<dbReference type="AlphaFoldDB" id="A0A832GP49"/>
<evidence type="ECO:0000313" key="2">
    <source>
        <dbReference type="EMBL" id="HGV55965.1"/>
    </source>
</evidence>
<dbReference type="InterPro" id="IPR029062">
    <property type="entry name" value="Class_I_gatase-like"/>
</dbReference>
<proteinExistence type="predicted"/>
<accession>A0A832GP49</accession>
<feature type="domain" description="Biotin-protein ligase N-terminal" evidence="1">
    <location>
        <begin position="25"/>
        <end position="93"/>
    </location>
</feature>
<dbReference type="InterPro" id="IPR019197">
    <property type="entry name" value="Biotin-prot_ligase_N"/>
</dbReference>
<sequence length="407" mass="47606">MKKTLKLALLVSDSHLWGLWAFQAFKRANFEVEPLLAREIDSSFKEKYIALVVPGGWSKNKLEAMTEAQREIVRDFVKEGGIYLGICGGASLAGEEGLKLCSVSRKKERVPSYSGPCEVTIEKESPLWKGIKRPVFYLWFPPELEVIDTSTQVLARFSKAQDKAYLADLCIADHKDRLSHYEKKYAISLNLQLMKDKPLVIESNFGKGKVLLSLIHYDTPNCPNGLKLLKNLGNYFNLPQREEKHLKDKVLIEGSTRNHWLQRLKTLVSHMQKETTKILHLGFRNFLFHQRYPFFYQWQRGIRGLELQNIYFMLGEIKQNLPKVPNKDIYEKIENLLWEGKNLLEPILTLFQKDFILFRENFSKVRDIELEREIFGPNKKSYGGKYRRFINLLEEVLVYLWRVKEVD</sequence>
<organism evidence="2">
    <name type="scientific">Caldimicrobium thiodismutans</name>
    <dbReference type="NCBI Taxonomy" id="1653476"/>
    <lineage>
        <taxon>Bacteria</taxon>
        <taxon>Pseudomonadati</taxon>
        <taxon>Thermodesulfobacteriota</taxon>
        <taxon>Thermodesulfobacteria</taxon>
        <taxon>Thermodesulfobacteriales</taxon>
        <taxon>Thermodesulfobacteriaceae</taxon>
        <taxon>Caldimicrobium</taxon>
    </lineage>
</organism>
<protein>
    <recommendedName>
        <fullName evidence="1">Biotin-protein ligase N-terminal domain-containing protein</fullName>
    </recommendedName>
</protein>
<name>A0A832GP49_9BACT</name>
<dbReference type="Pfam" id="PF09825">
    <property type="entry name" value="BPL_N"/>
    <property type="match status" value="1"/>
</dbReference>
<dbReference type="EMBL" id="DSZU01000144">
    <property type="protein sequence ID" value="HGV55965.1"/>
    <property type="molecule type" value="Genomic_DNA"/>
</dbReference>
<dbReference type="SUPFAM" id="SSF52317">
    <property type="entry name" value="Class I glutamine amidotransferase-like"/>
    <property type="match status" value="1"/>
</dbReference>
<evidence type="ECO:0000259" key="1">
    <source>
        <dbReference type="Pfam" id="PF09825"/>
    </source>
</evidence>